<keyword evidence="2" id="KW-1185">Reference proteome</keyword>
<evidence type="ECO:0000313" key="1">
    <source>
        <dbReference type="EMBL" id="PWN53621.1"/>
    </source>
</evidence>
<reference evidence="1 2" key="1">
    <citation type="journal article" date="2018" name="Mol. Biol. Evol.">
        <title>Broad Genomic Sampling Reveals a Smut Pathogenic Ancestry of the Fungal Clade Ustilaginomycotina.</title>
        <authorList>
            <person name="Kijpornyongpan T."/>
            <person name="Mondo S.J."/>
            <person name="Barry K."/>
            <person name="Sandor L."/>
            <person name="Lee J."/>
            <person name="Lipzen A."/>
            <person name="Pangilinan J."/>
            <person name="LaButti K."/>
            <person name="Hainaut M."/>
            <person name="Henrissat B."/>
            <person name="Grigoriev I.V."/>
            <person name="Spatafora J.W."/>
            <person name="Aime M.C."/>
        </authorList>
    </citation>
    <scope>NUCLEOTIDE SEQUENCE [LARGE SCALE GENOMIC DNA]</scope>
    <source>
        <strain evidence="1 2">SA 807</strain>
    </source>
</reference>
<dbReference type="EMBL" id="KZ819717">
    <property type="protein sequence ID" value="PWN53621.1"/>
    <property type="molecule type" value="Genomic_DNA"/>
</dbReference>
<gene>
    <name evidence="1" type="ORF">IE53DRAFT_359862</name>
</gene>
<proteinExistence type="predicted"/>
<keyword evidence="1" id="KW-0378">Hydrolase</keyword>
<organism evidence="1 2">
    <name type="scientific">Violaceomyces palustris</name>
    <dbReference type="NCBI Taxonomy" id="1673888"/>
    <lineage>
        <taxon>Eukaryota</taxon>
        <taxon>Fungi</taxon>
        <taxon>Dikarya</taxon>
        <taxon>Basidiomycota</taxon>
        <taxon>Ustilaginomycotina</taxon>
        <taxon>Ustilaginomycetes</taxon>
        <taxon>Violaceomycetales</taxon>
        <taxon>Violaceomycetaceae</taxon>
        <taxon>Violaceomyces</taxon>
    </lineage>
</organism>
<keyword evidence="1" id="KW-0645">Protease</keyword>
<sequence length="721" mass="76519">MWPFHQRRVRSSRSPTPHSGTSASIKRQATTSASSNATRIVLGRGYSNGQLTYTIPISVGGQNLSVQMDTGSADFWLAGNDCKTTSCKGQQGASVTRFNQDVDGIYPLDADFSIDYLVGGASGPIYTGDVHIGSADPSNVTISSQAFGVANDVNAEDLDVGKFSGVMGLGLPANSLIQNTLNTTVEEGVANSGVDPSMTGSVLGGIWQAESQGRRFMGIGMQRLEEEGGKGDSVLTFGMHDPSYAGTDLSLIKFSPVVPDADDVARQWRVYLTQLTVSLNGNTTDQIPLGFSGVASDSAYPLALLDTAASINLGPTNVLNALYGAWGIGPGTDGGYYVPCDLQMNITVTLGGVSIPIHPLDASLNSGSGTGQSIGGGYDCLGSFQALKSPSTSSSSISDASQLPADFILSNSFLRSAYTVLTCDAIVTDPLPNVGGPCKPQVGLRPLVNMTKASDEFHQVRILKQTLGKSSLNGQDESNVHQKALSGGVKIVIGCVSALVVILIIFGLVLWGVRRQRRRLALQDADLAGPGIGDEKGLRAGGYQGAEDAGTVMPMRTLSKDAQNRPSSDALGASGLSATQRAKARKLQQIHGVFDDELMLEEDEAERTKSGEPIAGPRPMWDDDRYGPFKDPSNNDGNSSLWDISSTGYVDARRVKNEYLGRLPDREREAFLQRNQDHDNDQAQSPSLEQQVEGRPDEDPEPSHPRGPARERHGSNTPLLL</sequence>
<dbReference type="Proteomes" id="UP000245626">
    <property type="component" value="Unassembled WGS sequence"/>
</dbReference>
<evidence type="ECO:0000313" key="2">
    <source>
        <dbReference type="Proteomes" id="UP000245626"/>
    </source>
</evidence>
<protein>
    <submittedName>
        <fullName evidence="1">Acid protease</fullName>
    </submittedName>
</protein>
<name>A0ACD0P6I1_9BASI</name>
<accession>A0ACD0P6I1</accession>